<reference evidence="2" key="1">
    <citation type="submission" date="2020-05" db="EMBL/GenBank/DDBJ databases">
        <title>Phylogenomic resolution of chytrid fungi.</title>
        <authorList>
            <person name="Stajich J.E."/>
            <person name="Amses K."/>
            <person name="Simmons R."/>
            <person name="Seto K."/>
            <person name="Myers J."/>
            <person name="Bonds A."/>
            <person name="Quandt C.A."/>
            <person name="Barry K."/>
            <person name="Liu P."/>
            <person name="Grigoriev I."/>
            <person name="Longcore J.E."/>
            <person name="James T.Y."/>
        </authorList>
    </citation>
    <scope>NUCLEOTIDE SEQUENCE</scope>
    <source>
        <strain evidence="2">JEL0318</strain>
    </source>
</reference>
<evidence type="ECO:0000313" key="2">
    <source>
        <dbReference type="EMBL" id="KAJ3045175.1"/>
    </source>
</evidence>
<feature type="compositionally biased region" description="Polar residues" evidence="1">
    <location>
        <begin position="573"/>
        <end position="584"/>
    </location>
</feature>
<feature type="compositionally biased region" description="Low complexity" evidence="1">
    <location>
        <begin position="560"/>
        <end position="572"/>
    </location>
</feature>
<organism evidence="2 3">
    <name type="scientific">Rhizophlyctis rosea</name>
    <dbReference type="NCBI Taxonomy" id="64517"/>
    <lineage>
        <taxon>Eukaryota</taxon>
        <taxon>Fungi</taxon>
        <taxon>Fungi incertae sedis</taxon>
        <taxon>Chytridiomycota</taxon>
        <taxon>Chytridiomycota incertae sedis</taxon>
        <taxon>Chytridiomycetes</taxon>
        <taxon>Rhizophlyctidales</taxon>
        <taxon>Rhizophlyctidaceae</taxon>
        <taxon>Rhizophlyctis</taxon>
    </lineage>
</organism>
<dbReference type="AlphaFoldDB" id="A0AAD5SCK9"/>
<feature type="compositionally biased region" description="Basic and acidic residues" evidence="1">
    <location>
        <begin position="540"/>
        <end position="553"/>
    </location>
</feature>
<feature type="region of interest" description="Disordered" evidence="1">
    <location>
        <begin position="532"/>
        <end position="598"/>
    </location>
</feature>
<dbReference type="EMBL" id="JADGJD010001244">
    <property type="protein sequence ID" value="KAJ3045175.1"/>
    <property type="molecule type" value="Genomic_DNA"/>
</dbReference>
<evidence type="ECO:0000256" key="1">
    <source>
        <dbReference type="SAM" id="MobiDB-lite"/>
    </source>
</evidence>
<name>A0AAD5SCK9_9FUNG</name>
<dbReference type="Proteomes" id="UP001212841">
    <property type="component" value="Unassembled WGS sequence"/>
</dbReference>
<feature type="region of interest" description="Disordered" evidence="1">
    <location>
        <begin position="349"/>
        <end position="407"/>
    </location>
</feature>
<proteinExistence type="predicted"/>
<evidence type="ECO:0000313" key="3">
    <source>
        <dbReference type="Proteomes" id="UP001212841"/>
    </source>
</evidence>
<keyword evidence="3" id="KW-1185">Reference proteome</keyword>
<comment type="caution">
    <text evidence="2">The sequence shown here is derived from an EMBL/GenBank/DDBJ whole genome shotgun (WGS) entry which is preliminary data.</text>
</comment>
<feature type="region of interest" description="Disordered" evidence="1">
    <location>
        <begin position="506"/>
        <end position="525"/>
    </location>
</feature>
<protein>
    <submittedName>
        <fullName evidence="2">Uncharacterized protein</fullName>
    </submittedName>
</protein>
<feature type="region of interest" description="Disordered" evidence="1">
    <location>
        <begin position="156"/>
        <end position="175"/>
    </location>
</feature>
<gene>
    <name evidence="2" type="ORF">HK097_001261</name>
</gene>
<sequence>MRDVGRRVAAAEAATRIRPLVTTTAERELEMNRMTGVIPKDPSAQGSVLQMLKERRTGTSDELESSGPAYYNETAKRRFDIYARQEPDITRHLYSVAAEVNDVIGPADLEPRDGAGRMDAFKVSTQRPRQYPPKGTDIDDIENISLVNPPKVPPAEASINLHNPRPKSCNKDPTTRPRLITTFAWAHPLEESNPTSILGTPPKAAHTTHKSVYKVSEVTTDINLELEQAKLKLSPDTLLSMSSPTTTPTMTSLKTWSKRCKKVVEPPNPHKPTQLKIPARSAHYFRPYVMRYINNPSLEHTIPGGVVKLLRDAPHRHKTILETIKFINPDFGTEKDPFKLGRSKILIKPNISTTNRRPSTAPEADGATTGTKGGKLSRRGSRSAPSTGRRESMSARHRRTSMSVEDSVRDTDEGLWRKYEAQWGRSMPALGEEKVMIRRGSIVGWSGVQPERRKRGVGGSILNLAGRSGSVLGGGRVGSVRDLGGRVGSFSGLARKAVEASIIEDGFGGEDEPDEGMGRLKKGGYKSTVRIASPLPSQSQRDRQTRSLWDADSRSQTLIPSPSSPFLPTTPSVRPQSTKSSIIKSQRPKSSIPPPTTEGLIDKVVKTVMEKRKEQTRVKKLGQSRNEFRVIPKAASLGDRKEAEIMALSTSVWAVRE</sequence>
<accession>A0AAD5SCK9</accession>